<evidence type="ECO:0000313" key="1">
    <source>
        <dbReference type="EMBL" id="MPC96479.1"/>
    </source>
</evidence>
<protein>
    <submittedName>
        <fullName evidence="1">Uncharacterized protein</fullName>
    </submittedName>
</protein>
<proteinExistence type="predicted"/>
<dbReference type="EMBL" id="VSRR010106140">
    <property type="protein sequence ID" value="MPC96479.1"/>
    <property type="molecule type" value="Genomic_DNA"/>
</dbReference>
<dbReference type="AlphaFoldDB" id="A0A5B7JNR8"/>
<comment type="caution">
    <text evidence="1">The sequence shown here is derived from an EMBL/GenBank/DDBJ whole genome shotgun (WGS) entry which is preliminary data.</text>
</comment>
<dbReference type="Proteomes" id="UP000324222">
    <property type="component" value="Unassembled WGS sequence"/>
</dbReference>
<evidence type="ECO:0000313" key="2">
    <source>
        <dbReference type="Proteomes" id="UP000324222"/>
    </source>
</evidence>
<keyword evidence="2" id="KW-1185">Reference proteome</keyword>
<organism evidence="1 2">
    <name type="scientific">Portunus trituberculatus</name>
    <name type="common">Swimming crab</name>
    <name type="synonym">Neptunus trituberculatus</name>
    <dbReference type="NCBI Taxonomy" id="210409"/>
    <lineage>
        <taxon>Eukaryota</taxon>
        <taxon>Metazoa</taxon>
        <taxon>Ecdysozoa</taxon>
        <taxon>Arthropoda</taxon>
        <taxon>Crustacea</taxon>
        <taxon>Multicrustacea</taxon>
        <taxon>Malacostraca</taxon>
        <taxon>Eumalacostraca</taxon>
        <taxon>Eucarida</taxon>
        <taxon>Decapoda</taxon>
        <taxon>Pleocyemata</taxon>
        <taxon>Brachyura</taxon>
        <taxon>Eubrachyura</taxon>
        <taxon>Portunoidea</taxon>
        <taxon>Portunidae</taxon>
        <taxon>Portuninae</taxon>
        <taxon>Portunus</taxon>
    </lineage>
</organism>
<sequence length="62" mass="6674">MSHITFTGTATSVIVRHTCVPTTPSAVDSLYPRGESPLVSTGEVKRPVTPSMVLTRTHSHKI</sequence>
<name>A0A5B7JNR8_PORTR</name>
<reference evidence="1 2" key="1">
    <citation type="submission" date="2019-05" db="EMBL/GenBank/DDBJ databases">
        <title>Another draft genome of Portunus trituberculatus and its Hox gene families provides insights of decapod evolution.</title>
        <authorList>
            <person name="Jeong J.-H."/>
            <person name="Song I."/>
            <person name="Kim S."/>
            <person name="Choi T."/>
            <person name="Kim D."/>
            <person name="Ryu S."/>
            <person name="Kim W."/>
        </authorList>
    </citation>
    <scope>NUCLEOTIDE SEQUENCE [LARGE SCALE GENOMIC DNA]</scope>
    <source>
        <tissue evidence="1">Muscle</tissue>
    </source>
</reference>
<accession>A0A5B7JNR8</accession>
<gene>
    <name evidence="1" type="ORF">E2C01_091741</name>
</gene>